<dbReference type="AlphaFoldDB" id="A0A4R9M263"/>
<keyword evidence="1" id="KW-0812">Transmembrane</keyword>
<keyword evidence="1" id="KW-0472">Membrane</keyword>
<keyword evidence="4" id="KW-1185">Reference proteome</keyword>
<dbReference type="InterPro" id="IPR007844">
    <property type="entry name" value="AsmA"/>
</dbReference>
<feature type="domain" description="AsmA" evidence="2">
    <location>
        <begin position="24"/>
        <end position="130"/>
    </location>
</feature>
<reference evidence="3" key="1">
    <citation type="journal article" date="2019" name="PLoS Negl. Trop. Dis.">
        <title>Revisiting the worldwide diversity of Leptospira species in the environment.</title>
        <authorList>
            <person name="Vincent A.T."/>
            <person name="Schiettekatte O."/>
            <person name="Bourhy P."/>
            <person name="Veyrier F.J."/>
            <person name="Picardeau M."/>
        </authorList>
    </citation>
    <scope>NUCLEOTIDE SEQUENCE [LARGE SCALE GENOMIC DNA]</scope>
    <source>
        <strain evidence="3">201300427</strain>
    </source>
</reference>
<accession>A0A4R9M263</accession>
<evidence type="ECO:0000259" key="2">
    <source>
        <dbReference type="Pfam" id="PF05170"/>
    </source>
</evidence>
<keyword evidence="1" id="KW-1133">Transmembrane helix</keyword>
<dbReference type="InterPro" id="IPR052894">
    <property type="entry name" value="AsmA-related"/>
</dbReference>
<dbReference type="EMBL" id="RQHW01000003">
    <property type="protein sequence ID" value="TGN20840.1"/>
    <property type="molecule type" value="Genomic_DNA"/>
</dbReference>
<dbReference type="RefSeq" id="WP_135758713.1">
    <property type="nucleotide sequence ID" value="NZ_RQHW01000003.1"/>
</dbReference>
<gene>
    <name evidence="3" type="ORF">EHS15_01205</name>
</gene>
<dbReference type="OrthoDB" id="341220at2"/>
<sequence length="693" mass="77834">MKITFGERLKGFVGKTLLGSIVIGSTGLFFLLYPLISEPDYYKNLILSEANKITNLSFDYTESNPTFFPFPGIELRNVTVSKNEEQLIRVQKLKIEIYFGIFLGKALEIRKIYLNTGKIELVREKDESFPLLEKFIGKDTQPEVPGKDENTIVDKLLFSEVFAPIPNGLDLNNIMIEFQDKLYNRKINFYVWESKIELDKALHSLYLSLYGKINEETFQLYTDVLFLEDELSYENMRLEGSAHFDHFGGENLKDILVIFPNAEFKYGHLTGVIPFYKRTSNVIYAKVERVNIRDLAKKGGTPFGDAYISANISYDTKETKLSFTDISAEWKGRIRIAGSGFITFVPPPLSPTIYFEGRSDYLDADTTINVTKLWIDADLEKSLITRNMPSTGYVNRMNVYLDFNLRRVNLRGVFADQMNFSLHYNKSVMKIRKLHLLFYRGILNATGSYQWGKNPQLFLSGKSTDVSLRDLIDDRFGNSPITGTLETNFEVSSPGADEDELIRNMKINASFKSQNGELLSYTNILKPISSIGSLISLKKFDFNRATPYTEINVDMHYYNRMFQFSNFSLKADGIAGSGGGNINLDKKIDMKFTIALPGVAGKVLKLPIIYKGTYGVSAPLIDPIWLGSVYAGTLLLAGPAGATVGGIAGSAVSEYVGKAVDNVTDTVQSGWKSLKGLFSSEQEPPPKSPNPNK</sequence>
<evidence type="ECO:0000313" key="3">
    <source>
        <dbReference type="EMBL" id="TGN20840.1"/>
    </source>
</evidence>
<dbReference type="GO" id="GO:0090313">
    <property type="term" value="P:regulation of protein targeting to membrane"/>
    <property type="evidence" value="ECO:0007669"/>
    <property type="project" value="TreeGrafter"/>
</dbReference>
<proteinExistence type="predicted"/>
<name>A0A4R9M263_9LEPT</name>
<dbReference type="Proteomes" id="UP000298058">
    <property type="component" value="Unassembled WGS sequence"/>
</dbReference>
<dbReference type="PANTHER" id="PTHR30441">
    <property type="entry name" value="DUF748 DOMAIN-CONTAINING PROTEIN"/>
    <property type="match status" value="1"/>
</dbReference>
<feature type="transmembrane region" description="Helical" evidence="1">
    <location>
        <begin position="12"/>
        <end position="36"/>
    </location>
</feature>
<evidence type="ECO:0000256" key="1">
    <source>
        <dbReference type="SAM" id="Phobius"/>
    </source>
</evidence>
<feature type="domain" description="AsmA" evidence="2">
    <location>
        <begin position="390"/>
        <end position="550"/>
    </location>
</feature>
<dbReference type="Pfam" id="PF05170">
    <property type="entry name" value="AsmA"/>
    <property type="match status" value="2"/>
</dbReference>
<comment type="caution">
    <text evidence="3">The sequence shown here is derived from an EMBL/GenBank/DDBJ whole genome shotgun (WGS) entry which is preliminary data.</text>
</comment>
<dbReference type="GO" id="GO:0005886">
    <property type="term" value="C:plasma membrane"/>
    <property type="evidence" value="ECO:0007669"/>
    <property type="project" value="TreeGrafter"/>
</dbReference>
<dbReference type="PANTHER" id="PTHR30441:SF8">
    <property type="entry name" value="DUF748 DOMAIN-CONTAINING PROTEIN"/>
    <property type="match status" value="1"/>
</dbReference>
<evidence type="ECO:0000313" key="4">
    <source>
        <dbReference type="Proteomes" id="UP000298058"/>
    </source>
</evidence>
<protein>
    <submittedName>
        <fullName evidence="3">AsmA family protein</fullName>
    </submittedName>
</protein>
<organism evidence="3 4">
    <name type="scientific">Leptospira idonii</name>
    <dbReference type="NCBI Taxonomy" id="1193500"/>
    <lineage>
        <taxon>Bacteria</taxon>
        <taxon>Pseudomonadati</taxon>
        <taxon>Spirochaetota</taxon>
        <taxon>Spirochaetia</taxon>
        <taxon>Leptospirales</taxon>
        <taxon>Leptospiraceae</taxon>
        <taxon>Leptospira</taxon>
    </lineage>
</organism>